<evidence type="ECO:0000256" key="1">
    <source>
        <dbReference type="SAM" id="MobiDB-lite"/>
    </source>
</evidence>
<feature type="compositionally biased region" description="Acidic residues" evidence="1">
    <location>
        <begin position="171"/>
        <end position="189"/>
    </location>
</feature>
<proteinExistence type="predicted"/>
<name>B8CFR3_THAPS</name>
<keyword evidence="4" id="KW-1185">Reference proteome</keyword>
<evidence type="ECO:0000256" key="2">
    <source>
        <dbReference type="SAM" id="SignalP"/>
    </source>
</evidence>
<keyword evidence="2" id="KW-0732">Signal</keyword>
<dbReference type="GeneID" id="7443911"/>
<feature type="region of interest" description="Disordered" evidence="1">
    <location>
        <begin position="162"/>
        <end position="202"/>
    </location>
</feature>
<dbReference type="HOGENOM" id="CLU_1357083_0_0_1"/>
<dbReference type="Pfam" id="PF11360">
    <property type="entry name" value="DUF3110"/>
    <property type="match status" value="1"/>
</dbReference>
<accession>B8CFR3</accession>
<dbReference type="KEGG" id="tps:THAPSDRAFT_11851"/>
<protein>
    <submittedName>
        <fullName evidence="3">Uncharacterized protein</fullName>
    </submittedName>
</protein>
<dbReference type="eggNOG" id="ENOG502SBKS">
    <property type="taxonomic scope" value="Eukaryota"/>
</dbReference>
<sequence length="202" mass="22879">MGTHHLLLLFAFASQLRGVVSFWLAHHHPSLSSCQWQSQLHSSESSDPNIDMLRQRMERQESQYARLLLEQAKYFSQDGGVDGEQRPIPQSCHIVLFNPATPQQTAHTIEFPKNSGTNILLAFEDEVECREFAQMLTDLEFVGPSYCQSIGMKFALVPTGFELTPPQMNSSDDDADEYDEFEDEEEGEIESTSLSDELDSWG</sequence>
<reference evidence="3 4" key="1">
    <citation type="journal article" date="2004" name="Science">
        <title>The genome of the diatom Thalassiosira pseudonana: ecology, evolution, and metabolism.</title>
        <authorList>
            <person name="Armbrust E.V."/>
            <person name="Berges J.A."/>
            <person name="Bowler C."/>
            <person name="Green B.R."/>
            <person name="Martinez D."/>
            <person name="Putnam N.H."/>
            <person name="Zhou S."/>
            <person name="Allen A.E."/>
            <person name="Apt K.E."/>
            <person name="Bechner M."/>
            <person name="Brzezinski M.A."/>
            <person name="Chaal B.K."/>
            <person name="Chiovitti A."/>
            <person name="Davis A.K."/>
            <person name="Demarest M.S."/>
            <person name="Detter J.C."/>
            <person name="Glavina T."/>
            <person name="Goodstein D."/>
            <person name="Hadi M.Z."/>
            <person name="Hellsten U."/>
            <person name="Hildebrand M."/>
            <person name="Jenkins B.D."/>
            <person name="Jurka J."/>
            <person name="Kapitonov V.V."/>
            <person name="Kroger N."/>
            <person name="Lau W.W."/>
            <person name="Lane T.W."/>
            <person name="Larimer F.W."/>
            <person name="Lippmeier J.C."/>
            <person name="Lucas S."/>
            <person name="Medina M."/>
            <person name="Montsant A."/>
            <person name="Obornik M."/>
            <person name="Parker M.S."/>
            <person name="Palenik B."/>
            <person name="Pazour G.J."/>
            <person name="Richardson P.M."/>
            <person name="Rynearson T.A."/>
            <person name="Saito M.A."/>
            <person name="Schwartz D.C."/>
            <person name="Thamatrakoln K."/>
            <person name="Valentin K."/>
            <person name="Vardi A."/>
            <person name="Wilkerson F.P."/>
            <person name="Rokhsar D.S."/>
        </authorList>
    </citation>
    <scope>NUCLEOTIDE SEQUENCE [LARGE SCALE GENOMIC DNA]</scope>
    <source>
        <strain evidence="3 4">CCMP1335</strain>
    </source>
</reference>
<evidence type="ECO:0000313" key="3">
    <source>
        <dbReference type="EMBL" id="EED87844.1"/>
    </source>
</evidence>
<dbReference type="InterPro" id="IPR021503">
    <property type="entry name" value="DUF3110"/>
</dbReference>
<dbReference type="EMBL" id="CM000653">
    <property type="protein sequence ID" value="EED87844.1"/>
    <property type="molecule type" value="Genomic_DNA"/>
</dbReference>
<organism evidence="3 4">
    <name type="scientific">Thalassiosira pseudonana</name>
    <name type="common">Marine diatom</name>
    <name type="synonym">Cyclotella nana</name>
    <dbReference type="NCBI Taxonomy" id="35128"/>
    <lineage>
        <taxon>Eukaryota</taxon>
        <taxon>Sar</taxon>
        <taxon>Stramenopiles</taxon>
        <taxon>Ochrophyta</taxon>
        <taxon>Bacillariophyta</taxon>
        <taxon>Coscinodiscophyceae</taxon>
        <taxon>Thalassiosirophycidae</taxon>
        <taxon>Thalassiosirales</taxon>
        <taxon>Thalassiosiraceae</taxon>
        <taxon>Thalassiosira</taxon>
    </lineage>
</organism>
<dbReference type="RefSeq" id="XP_002295064.1">
    <property type="nucleotide sequence ID" value="XM_002295028.1"/>
</dbReference>
<feature type="signal peptide" evidence="2">
    <location>
        <begin position="1"/>
        <end position="21"/>
    </location>
</feature>
<feature type="chain" id="PRO_5002866571" evidence="2">
    <location>
        <begin position="22"/>
        <end position="202"/>
    </location>
</feature>
<dbReference type="Proteomes" id="UP000001449">
    <property type="component" value="Chromosome 22"/>
</dbReference>
<dbReference type="PaxDb" id="35128-Thaps11851"/>
<gene>
    <name evidence="3" type="ORF">THAPSDRAFT_11851</name>
</gene>
<dbReference type="AlphaFoldDB" id="B8CFR3"/>
<evidence type="ECO:0000313" key="4">
    <source>
        <dbReference type="Proteomes" id="UP000001449"/>
    </source>
</evidence>
<dbReference type="InParanoid" id="B8CFR3"/>
<reference evidence="3 4" key="2">
    <citation type="journal article" date="2008" name="Nature">
        <title>The Phaeodactylum genome reveals the evolutionary history of diatom genomes.</title>
        <authorList>
            <person name="Bowler C."/>
            <person name="Allen A.E."/>
            <person name="Badger J.H."/>
            <person name="Grimwood J."/>
            <person name="Jabbari K."/>
            <person name="Kuo A."/>
            <person name="Maheswari U."/>
            <person name="Martens C."/>
            <person name="Maumus F."/>
            <person name="Otillar R.P."/>
            <person name="Rayko E."/>
            <person name="Salamov A."/>
            <person name="Vandepoele K."/>
            <person name="Beszteri B."/>
            <person name="Gruber A."/>
            <person name="Heijde M."/>
            <person name="Katinka M."/>
            <person name="Mock T."/>
            <person name="Valentin K."/>
            <person name="Verret F."/>
            <person name="Berges J.A."/>
            <person name="Brownlee C."/>
            <person name="Cadoret J.P."/>
            <person name="Chiovitti A."/>
            <person name="Choi C.J."/>
            <person name="Coesel S."/>
            <person name="De Martino A."/>
            <person name="Detter J.C."/>
            <person name="Durkin C."/>
            <person name="Falciatore A."/>
            <person name="Fournet J."/>
            <person name="Haruta M."/>
            <person name="Huysman M.J."/>
            <person name="Jenkins B.D."/>
            <person name="Jiroutova K."/>
            <person name="Jorgensen R.E."/>
            <person name="Joubert Y."/>
            <person name="Kaplan A."/>
            <person name="Kroger N."/>
            <person name="Kroth P.G."/>
            <person name="La Roche J."/>
            <person name="Lindquist E."/>
            <person name="Lommer M."/>
            <person name="Martin-Jezequel V."/>
            <person name="Lopez P.J."/>
            <person name="Lucas S."/>
            <person name="Mangogna M."/>
            <person name="McGinnis K."/>
            <person name="Medlin L.K."/>
            <person name="Montsant A."/>
            <person name="Oudot-Le Secq M.P."/>
            <person name="Napoli C."/>
            <person name="Obornik M."/>
            <person name="Parker M.S."/>
            <person name="Petit J.L."/>
            <person name="Porcel B.M."/>
            <person name="Poulsen N."/>
            <person name="Robison M."/>
            <person name="Rychlewski L."/>
            <person name="Rynearson T.A."/>
            <person name="Schmutz J."/>
            <person name="Shapiro H."/>
            <person name="Siaut M."/>
            <person name="Stanley M."/>
            <person name="Sussman M.R."/>
            <person name="Taylor A.R."/>
            <person name="Vardi A."/>
            <person name="von Dassow P."/>
            <person name="Vyverman W."/>
            <person name="Willis A."/>
            <person name="Wyrwicz L.S."/>
            <person name="Rokhsar D.S."/>
            <person name="Weissenbach J."/>
            <person name="Armbrust E.V."/>
            <person name="Green B.R."/>
            <person name="Van de Peer Y."/>
            <person name="Grigoriev I.V."/>
        </authorList>
    </citation>
    <scope>NUCLEOTIDE SEQUENCE [LARGE SCALE GENOMIC DNA]</scope>
    <source>
        <strain evidence="3 4">CCMP1335</strain>
    </source>
</reference>